<keyword evidence="3" id="KW-1185">Reference proteome</keyword>
<reference evidence="2" key="1">
    <citation type="submission" date="2021-07" db="EMBL/GenBank/DDBJ databases">
        <title>Genome Resource of American Ginseng Black Spot Pathogen Alternaria panax.</title>
        <authorList>
            <person name="Qiu C."/>
            <person name="Wang W."/>
            <person name="Liu Z."/>
        </authorList>
    </citation>
    <scope>NUCLEOTIDE SEQUENCE</scope>
    <source>
        <strain evidence="2">BNCC115425</strain>
    </source>
</reference>
<organism evidence="2 3">
    <name type="scientific">Alternaria panax</name>
    <dbReference type="NCBI Taxonomy" id="48097"/>
    <lineage>
        <taxon>Eukaryota</taxon>
        <taxon>Fungi</taxon>
        <taxon>Dikarya</taxon>
        <taxon>Ascomycota</taxon>
        <taxon>Pezizomycotina</taxon>
        <taxon>Dothideomycetes</taxon>
        <taxon>Pleosporomycetidae</taxon>
        <taxon>Pleosporales</taxon>
        <taxon>Pleosporineae</taxon>
        <taxon>Pleosporaceae</taxon>
        <taxon>Alternaria</taxon>
        <taxon>Alternaria sect. Panax</taxon>
    </lineage>
</organism>
<evidence type="ECO:0000313" key="3">
    <source>
        <dbReference type="Proteomes" id="UP001199106"/>
    </source>
</evidence>
<feature type="compositionally biased region" description="Basic and acidic residues" evidence="1">
    <location>
        <begin position="158"/>
        <end position="182"/>
    </location>
</feature>
<dbReference type="PANTHER" id="PTHR38167:SF1">
    <property type="entry name" value="C2H2-TYPE DOMAIN-CONTAINING PROTEIN"/>
    <property type="match status" value="1"/>
</dbReference>
<dbReference type="Proteomes" id="UP001199106">
    <property type="component" value="Unassembled WGS sequence"/>
</dbReference>
<protein>
    <submittedName>
        <fullName evidence="2">Uncharacterized protein</fullName>
    </submittedName>
</protein>
<evidence type="ECO:0000313" key="2">
    <source>
        <dbReference type="EMBL" id="KAG9191106.1"/>
    </source>
</evidence>
<gene>
    <name evidence="2" type="ORF">G6011_09194</name>
</gene>
<feature type="region of interest" description="Disordered" evidence="1">
    <location>
        <begin position="158"/>
        <end position="197"/>
    </location>
</feature>
<accession>A0AAD4NM81</accession>
<sequence length="197" mass="22700">MSHIPSGQDSMRQRLDDAIEILTTSRLQTVLREICNESPEAFKLVCDKLLVMEHQLDRPIVSLLDGPLAETPAFKIPRAGKRGREIPGRRYEICEQCEKEYDTLEEKLCVWHLGDLEMDDDDVNNFWADWDENVFGDPDTDENRKEYPEGFVWTCCKGKGDAKGCKETAHKPRDVKRQRTETSDDDSSSHYSDSDEE</sequence>
<dbReference type="PANTHER" id="PTHR38167">
    <property type="entry name" value="C2H2-TYPE DOMAIN-CONTAINING PROTEIN"/>
    <property type="match status" value="1"/>
</dbReference>
<proteinExistence type="predicted"/>
<name>A0AAD4NM81_9PLEO</name>
<comment type="caution">
    <text evidence="2">The sequence shown here is derived from an EMBL/GenBank/DDBJ whole genome shotgun (WGS) entry which is preliminary data.</text>
</comment>
<dbReference type="AlphaFoldDB" id="A0AAD4NM81"/>
<dbReference type="EMBL" id="JAANER010000004">
    <property type="protein sequence ID" value="KAG9191106.1"/>
    <property type="molecule type" value="Genomic_DNA"/>
</dbReference>
<evidence type="ECO:0000256" key="1">
    <source>
        <dbReference type="SAM" id="MobiDB-lite"/>
    </source>
</evidence>